<organism evidence="1 2">
    <name type="scientific">Duganella violaceipulchra</name>
    <dbReference type="NCBI Taxonomy" id="2849652"/>
    <lineage>
        <taxon>Bacteria</taxon>
        <taxon>Pseudomonadati</taxon>
        <taxon>Pseudomonadota</taxon>
        <taxon>Betaproteobacteria</taxon>
        <taxon>Burkholderiales</taxon>
        <taxon>Oxalobacteraceae</taxon>
        <taxon>Telluria group</taxon>
        <taxon>Duganella</taxon>
    </lineage>
</organism>
<keyword evidence="2" id="KW-1185">Reference proteome</keyword>
<accession>A0ABT1GYH3</accession>
<protein>
    <submittedName>
        <fullName evidence="1">Uncharacterized protein</fullName>
    </submittedName>
</protein>
<proteinExistence type="predicted"/>
<comment type="caution">
    <text evidence="1">The sequence shown here is derived from an EMBL/GenBank/DDBJ whole genome shotgun (WGS) entry which is preliminary data.</text>
</comment>
<dbReference type="RefSeq" id="WP_262311817.1">
    <property type="nucleotide sequence ID" value="NZ_JALJZU010000023.1"/>
</dbReference>
<reference evidence="1" key="1">
    <citation type="submission" date="2022-03" db="EMBL/GenBank/DDBJ databases">
        <title>Genome Encyclopedia of Bacteria and Archaea VI: Functional Genomics of Type Strains.</title>
        <authorList>
            <person name="Whitman W."/>
        </authorList>
    </citation>
    <scope>NUCLEOTIDE SEQUENCE</scope>
    <source>
        <strain evidence="1">HSC-15S17</strain>
    </source>
</reference>
<dbReference type="Proteomes" id="UP001162889">
    <property type="component" value="Unassembled WGS sequence"/>
</dbReference>
<dbReference type="EMBL" id="JALJZU010000023">
    <property type="protein sequence ID" value="MCP2012608.1"/>
    <property type="molecule type" value="Genomic_DNA"/>
</dbReference>
<gene>
    <name evidence="1" type="ORF">L1274_006376</name>
</gene>
<name>A0ABT1GYH3_9BURK</name>
<evidence type="ECO:0000313" key="1">
    <source>
        <dbReference type="EMBL" id="MCP2012608.1"/>
    </source>
</evidence>
<evidence type="ECO:0000313" key="2">
    <source>
        <dbReference type="Proteomes" id="UP001162889"/>
    </source>
</evidence>
<sequence>MRPRENMRLSKAIQQAVVIDATKGAAFAWAYLSSFEVPSATILRVLSGARKRRETDPLPERRVTTE</sequence>